<dbReference type="CDD" id="cd00009">
    <property type="entry name" value="AAA"/>
    <property type="match status" value="1"/>
</dbReference>
<feature type="domain" description="Sigma-54 factor interaction" evidence="6">
    <location>
        <begin position="78"/>
        <end position="307"/>
    </location>
</feature>
<dbReference type="InterPro" id="IPR009057">
    <property type="entry name" value="Homeodomain-like_sf"/>
</dbReference>
<dbReference type="InterPro" id="IPR025943">
    <property type="entry name" value="Sigma_54_int_dom_ATP-bd_2"/>
</dbReference>
<dbReference type="GO" id="GO:0006355">
    <property type="term" value="P:regulation of DNA-templated transcription"/>
    <property type="evidence" value="ECO:0007669"/>
    <property type="project" value="InterPro"/>
</dbReference>
<sequence>MKTGKRVIGSYINKNGEEIGVASTPVYDEDYKISMVVTYCNKQSTLKQFNEELSRIHSALEKYEATLDYLGSSNNVPIVAEDPAMKSILNVLNTMSGTNSSIIVYGESGVGKEVVATYIYQNSLRKDKVFIPINCAAIPENLIESELFGYEKGTFTGASRDGKAGIFELANGGTIFMDEIGELPLIAQSKLLRTLESGEYRRIGGEETRKTDVRIISATNRDLKQMVAEGKFRADLYYRLNVIPIFVPALRERPLDLDVFATRFLAHFNRKHGQHREITENMMRSIHAYSWPGNVRELRNVIEQYVLTGSENAFSFDGAFCKEVNSHNVSQDTCTLNEGETLKETVARFEEGYLRKTLERCQGNVSAAAKKLGISRATFYEKIKKRAF</sequence>
<dbReference type="AlphaFoldDB" id="A0AAW5JNY4"/>
<comment type="caution">
    <text evidence="7">The sequence shown here is derived from an EMBL/GenBank/DDBJ whole genome shotgun (WGS) entry which is preliminary data.</text>
</comment>
<dbReference type="Gene3D" id="1.10.10.60">
    <property type="entry name" value="Homeodomain-like"/>
    <property type="match status" value="1"/>
</dbReference>
<accession>A0AAW5JNY4</accession>
<evidence type="ECO:0000313" key="7">
    <source>
        <dbReference type="EMBL" id="MCQ4771851.1"/>
    </source>
</evidence>
<keyword evidence="4" id="KW-0238">DNA-binding</keyword>
<dbReference type="PROSITE" id="PS00675">
    <property type="entry name" value="SIGMA54_INTERACT_1"/>
    <property type="match status" value="1"/>
</dbReference>
<evidence type="ECO:0000256" key="1">
    <source>
        <dbReference type="ARBA" id="ARBA00022741"/>
    </source>
</evidence>
<dbReference type="Pfam" id="PF00158">
    <property type="entry name" value="Sigma54_activat"/>
    <property type="match status" value="1"/>
</dbReference>
<gene>
    <name evidence="7" type="ORF">NE579_15555</name>
</gene>
<dbReference type="PRINTS" id="PR01590">
    <property type="entry name" value="HTHFIS"/>
</dbReference>
<evidence type="ECO:0000256" key="2">
    <source>
        <dbReference type="ARBA" id="ARBA00022840"/>
    </source>
</evidence>
<evidence type="ECO:0000313" key="8">
    <source>
        <dbReference type="Proteomes" id="UP001204562"/>
    </source>
</evidence>
<dbReference type="PROSITE" id="PS50045">
    <property type="entry name" value="SIGMA54_INTERACT_4"/>
    <property type="match status" value="1"/>
</dbReference>
<dbReference type="Gene3D" id="3.40.50.300">
    <property type="entry name" value="P-loop containing nucleotide triphosphate hydrolases"/>
    <property type="match status" value="1"/>
</dbReference>
<name>A0AAW5JNY4_9FIRM</name>
<dbReference type="SUPFAM" id="SSF46689">
    <property type="entry name" value="Homeodomain-like"/>
    <property type="match status" value="1"/>
</dbReference>
<proteinExistence type="predicted"/>
<protein>
    <submittedName>
        <fullName evidence="7">Sigma 54-interacting transcriptional regulator</fullName>
    </submittedName>
</protein>
<dbReference type="PROSITE" id="PS00688">
    <property type="entry name" value="SIGMA54_INTERACT_3"/>
    <property type="match status" value="1"/>
</dbReference>
<dbReference type="FunFam" id="3.40.50.300:FF:000006">
    <property type="entry name" value="DNA-binding transcriptional regulator NtrC"/>
    <property type="match status" value="1"/>
</dbReference>
<dbReference type="InterPro" id="IPR003593">
    <property type="entry name" value="AAA+_ATPase"/>
</dbReference>
<keyword evidence="2" id="KW-0067">ATP-binding</keyword>
<dbReference type="SMART" id="SM00382">
    <property type="entry name" value="AAA"/>
    <property type="match status" value="1"/>
</dbReference>
<dbReference type="InterPro" id="IPR002078">
    <property type="entry name" value="Sigma_54_int"/>
</dbReference>
<evidence type="ECO:0000256" key="3">
    <source>
        <dbReference type="ARBA" id="ARBA00023015"/>
    </source>
</evidence>
<dbReference type="RefSeq" id="WP_256304896.1">
    <property type="nucleotide sequence ID" value="NZ_JANFYS010000064.1"/>
</dbReference>
<evidence type="ECO:0000256" key="5">
    <source>
        <dbReference type="ARBA" id="ARBA00023163"/>
    </source>
</evidence>
<dbReference type="Proteomes" id="UP001204562">
    <property type="component" value="Unassembled WGS sequence"/>
</dbReference>
<dbReference type="EMBL" id="JANFYS010000064">
    <property type="protein sequence ID" value="MCQ4771851.1"/>
    <property type="molecule type" value="Genomic_DNA"/>
</dbReference>
<evidence type="ECO:0000256" key="4">
    <source>
        <dbReference type="ARBA" id="ARBA00023125"/>
    </source>
</evidence>
<dbReference type="InterPro" id="IPR027417">
    <property type="entry name" value="P-loop_NTPase"/>
</dbReference>
<keyword evidence="3" id="KW-0805">Transcription regulation</keyword>
<dbReference type="PANTHER" id="PTHR32071:SF121">
    <property type="entry name" value="SIGMA L-DEPENDENT TRANSCRIPTIONAL REGULATOR YQIR-RELATED"/>
    <property type="match status" value="1"/>
</dbReference>
<dbReference type="GO" id="GO:0043565">
    <property type="term" value="F:sequence-specific DNA binding"/>
    <property type="evidence" value="ECO:0007669"/>
    <property type="project" value="InterPro"/>
</dbReference>
<dbReference type="Pfam" id="PF25601">
    <property type="entry name" value="AAA_lid_14"/>
    <property type="match status" value="1"/>
</dbReference>
<dbReference type="InterPro" id="IPR025944">
    <property type="entry name" value="Sigma_54_int_dom_CS"/>
</dbReference>
<dbReference type="PANTHER" id="PTHR32071">
    <property type="entry name" value="TRANSCRIPTIONAL REGULATORY PROTEIN"/>
    <property type="match status" value="1"/>
</dbReference>
<organism evidence="7 8">
    <name type="scientific">Intestinimonas massiliensis</name>
    <name type="common">ex Afouda et al. 2020</name>
    <dbReference type="NCBI Taxonomy" id="1673721"/>
    <lineage>
        <taxon>Bacteria</taxon>
        <taxon>Bacillati</taxon>
        <taxon>Bacillota</taxon>
        <taxon>Clostridia</taxon>
        <taxon>Eubacteriales</taxon>
        <taxon>Intestinimonas</taxon>
    </lineage>
</organism>
<dbReference type="SUPFAM" id="SSF52540">
    <property type="entry name" value="P-loop containing nucleoside triphosphate hydrolases"/>
    <property type="match status" value="1"/>
</dbReference>
<dbReference type="InterPro" id="IPR002197">
    <property type="entry name" value="HTH_Fis"/>
</dbReference>
<keyword evidence="5" id="KW-0804">Transcription</keyword>
<dbReference type="Gene3D" id="1.10.8.60">
    <property type="match status" value="1"/>
</dbReference>
<dbReference type="PROSITE" id="PS00676">
    <property type="entry name" value="SIGMA54_INTERACT_2"/>
    <property type="match status" value="1"/>
</dbReference>
<dbReference type="Pfam" id="PF02954">
    <property type="entry name" value="HTH_8"/>
    <property type="match status" value="1"/>
</dbReference>
<dbReference type="InterPro" id="IPR058031">
    <property type="entry name" value="AAA_lid_NorR"/>
</dbReference>
<dbReference type="GO" id="GO:0005524">
    <property type="term" value="F:ATP binding"/>
    <property type="evidence" value="ECO:0007669"/>
    <property type="project" value="UniProtKB-KW"/>
</dbReference>
<dbReference type="InterPro" id="IPR025662">
    <property type="entry name" value="Sigma_54_int_dom_ATP-bd_1"/>
</dbReference>
<keyword evidence="1" id="KW-0547">Nucleotide-binding</keyword>
<evidence type="ECO:0000259" key="6">
    <source>
        <dbReference type="PROSITE" id="PS50045"/>
    </source>
</evidence>
<reference evidence="7" key="1">
    <citation type="submission" date="2022-06" db="EMBL/GenBank/DDBJ databases">
        <title>Isolation of gut microbiota from human fecal samples.</title>
        <authorList>
            <person name="Pamer E.G."/>
            <person name="Barat B."/>
            <person name="Waligurski E."/>
            <person name="Medina S."/>
            <person name="Paddock L."/>
            <person name="Mostad J."/>
        </authorList>
    </citation>
    <scope>NUCLEOTIDE SEQUENCE</scope>
    <source>
        <strain evidence="7">DFI.9.91</strain>
    </source>
</reference>